<dbReference type="Proteomes" id="UP000605897">
    <property type="component" value="Unassembled WGS sequence"/>
</dbReference>
<keyword evidence="2 5" id="KW-0436">Ligase</keyword>
<name>A0ABQ3IQ25_9PSEU</name>
<dbReference type="EMBL" id="BNAU01000002">
    <property type="protein sequence ID" value="GHE88881.1"/>
    <property type="molecule type" value="Genomic_DNA"/>
</dbReference>
<sequence length="524" mass="57755">MTLPDSLFAALRRSAAETPDTEFLRVSGQVFTYREALDRVEATARGLRALGVEPGDRVGIMAGNCPEAVWAWLGANAARAIDVPFNAEVRGRLLDYLVKDAAPRVLIGSPDHLAAVAATSDYDPEVVVPIGERGPDGARPRSRQVPFGELLELGRSSGGDLEPPGPNEIATIMYTSGTTGPSKGVMLPQRYYPGQAGHGDNLFGFRPDDVYYLVQPLFHIDARSYVSACLCFGGVVALGERFSVRDFWNEVREHGATIFGTIGTMLWLLYKQQPRPDDADLPARIAVCSSTPREIMLDFEKRFGIKIVESYGMTECLLITAVPPEETRLGSIGKPVAEIEVRVVDDHDVQVSAGEVGELVYRPCDHFSMMQGYWNKPEETVEAWRNLWFHTGDLVRQDEEGWIEYIGRKKDSIRRRGENVSAWEVEQAAAAHPDVLEVAAIGVPSEVGEEDVAVLVVVAPGADLEPGDLVEFLGEDLPRFAVPRYVEFVDRLPKTPSERIEKRKVRERGITAAAWDANVALGRR</sequence>
<dbReference type="InterPro" id="IPR000873">
    <property type="entry name" value="AMP-dep_synth/lig_dom"/>
</dbReference>
<evidence type="ECO:0000256" key="1">
    <source>
        <dbReference type="ARBA" id="ARBA00006432"/>
    </source>
</evidence>
<comment type="caution">
    <text evidence="5">The sequence shown here is derived from an EMBL/GenBank/DDBJ whole genome shotgun (WGS) entry which is preliminary data.</text>
</comment>
<feature type="domain" description="AMP-dependent synthetase/ligase" evidence="3">
    <location>
        <begin position="11"/>
        <end position="374"/>
    </location>
</feature>
<dbReference type="Pfam" id="PF13193">
    <property type="entry name" value="AMP-binding_C"/>
    <property type="match status" value="1"/>
</dbReference>
<dbReference type="RefSeq" id="WP_191244331.1">
    <property type="nucleotide sequence ID" value="NZ_BNAU01000002.1"/>
</dbReference>
<reference evidence="6" key="1">
    <citation type="journal article" date="2019" name="Int. J. Syst. Evol. Microbiol.">
        <title>The Global Catalogue of Microorganisms (GCM) 10K type strain sequencing project: providing services to taxonomists for standard genome sequencing and annotation.</title>
        <authorList>
            <consortium name="The Broad Institute Genomics Platform"/>
            <consortium name="The Broad Institute Genome Sequencing Center for Infectious Disease"/>
            <person name="Wu L."/>
            <person name="Ma J."/>
        </authorList>
    </citation>
    <scope>NUCLEOTIDE SEQUENCE [LARGE SCALE GENOMIC DNA]</scope>
    <source>
        <strain evidence="6">CGMCC 4.7677</strain>
    </source>
</reference>
<dbReference type="PANTHER" id="PTHR43201">
    <property type="entry name" value="ACYL-COA SYNTHETASE"/>
    <property type="match status" value="1"/>
</dbReference>
<dbReference type="Pfam" id="PF00501">
    <property type="entry name" value="AMP-binding"/>
    <property type="match status" value="1"/>
</dbReference>
<comment type="similarity">
    <text evidence="1">Belongs to the ATP-dependent AMP-binding enzyme family.</text>
</comment>
<dbReference type="Gene3D" id="3.40.50.12780">
    <property type="entry name" value="N-terminal domain of ligase-like"/>
    <property type="match status" value="1"/>
</dbReference>
<accession>A0ABQ3IQ25</accession>
<gene>
    <name evidence="5" type="ORF">GCM10017786_21130</name>
</gene>
<dbReference type="Gene3D" id="3.30.300.30">
    <property type="match status" value="1"/>
</dbReference>
<evidence type="ECO:0000256" key="2">
    <source>
        <dbReference type="ARBA" id="ARBA00022598"/>
    </source>
</evidence>
<evidence type="ECO:0000313" key="6">
    <source>
        <dbReference type="Proteomes" id="UP000605897"/>
    </source>
</evidence>
<keyword evidence="6" id="KW-1185">Reference proteome</keyword>
<organism evidence="5 6">
    <name type="scientific">Amycolatopsis deserti</name>
    <dbReference type="NCBI Taxonomy" id="185696"/>
    <lineage>
        <taxon>Bacteria</taxon>
        <taxon>Bacillati</taxon>
        <taxon>Actinomycetota</taxon>
        <taxon>Actinomycetes</taxon>
        <taxon>Pseudonocardiales</taxon>
        <taxon>Pseudonocardiaceae</taxon>
        <taxon>Amycolatopsis</taxon>
    </lineage>
</organism>
<dbReference type="InterPro" id="IPR025110">
    <property type="entry name" value="AMP-bd_C"/>
</dbReference>
<evidence type="ECO:0000313" key="5">
    <source>
        <dbReference type="EMBL" id="GHE88881.1"/>
    </source>
</evidence>
<dbReference type="GO" id="GO:0016874">
    <property type="term" value="F:ligase activity"/>
    <property type="evidence" value="ECO:0007669"/>
    <property type="project" value="UniProtKB-KW"/>
</dbReference>
<dbReference type="InterPro" id="IPR020845">
    <property type="entry name" value="AMP-binding_CS"/>
</dbReference>
<dbReference type="SUPFAM" id="SSF56801">
    <property type="entry name" value="Acetyl-CoA synthetase-like"/>
    <property type="match status" value="1"/>
</dbReference>
<dbReference type="PANTHER" id="PTHR43201:SF5">
    <property type="entry name" value="MEDIUM-CHAIN ACYL-COA LIGASE ACSF2, MITOCHONDRIAL"/>
    <property type="match status" value="1"/>
</dbReference>
<evidence type="ECO:0000259" key="4">
    <source>
        <dbReference type="Pfam" id="PF13193"/>
    </source>
</evidence>
<feature type="domain" description="AMP-binding enzyme C-terminal" evidence="4">
    <location>
        <begin position="424"/>
        <end position="497"/>
    </location>
</feature>
<dbReference type="PROSITE" id="PS00455">
    <property type="entry name" value="AMP_BINDING"/>
    <property type="match status" value="1"/>
</dbReference>
<dbReference type="InterPro" id="IPR042099">
    <property type="entry name" value="ANL_N_sf"/>
</dbReference>
<dbReference type="InterPro" id="IPR045851">
    <property type="entry name" value="AMP-bd_C_sf"/>
</dbReference>
<proteinExistence type="inferred from homology"/>
<protein>
    <submittedName>
        <fullName evidence="5">ATP-dependent acyl-CoA ligase</fullName>
    </submittedName>
</protein>
<evidence type="ECO:0000259" key="3">
    <source>
        <dbReference type="Pfam" id="PF00501"/>
    </source>
</evidence>